<evidence type="ECO:0000313" key="4">
    <source>
        <dbReference type="EMBL" id="GAU07388.1"/>
    </source>
</evidence>
<feature type="domain" description="Isochorismatase-like" evidence="3">
    <location>
        <begin position="49"/>
        <end position="186"/>
    </location>
</feature>
<feature type="chain" id="PRO_5008507559" evidence="2">
    <location>
        <begin position="22"/>
        <end position="208"/>
    </location>
</feature>
<evidence type="ECO:0000259" key="3">
    <source>
        <dbReference type="Pfam" id="PF00857"/>
    </source>
</evidence>
<evidence type="ECO:0000313" key="5">
    <source>
        <dbReference type="Proteomes" id="UP000095200"/>
    </source>
</evidence>
<dbReference type="InterPro" id="IPR000868">
    <property type="entry name" value="Isochorismatase-like_dom"/>
</dbReference>
<dbReference type="OrthoDB" id="8348970at2"/>
<dbReference type="EMBL" id="BDFE01000004">
    <property type="protein sequence ID" value="GAU07388.1"/>
    <property type="molecule type" value="Genomic_DNA"/>
</dbReference>
<dbReference type="AlphaFoldDB" id="A0A194ADG4"/>
<feature type="signal peptide" evidence="2">
    <location>
        <begin position="1"/>
        <end position="21"/>
    </location>
</feature>
<accession>A0A194ADG4</accession>
<dbReference type="STRING" id="1592317.DPF_0066"/>
<protein>
    <submittedName>
        <fullName evidence="4">Isochorismatase</fullName>
    </submittedName>
</protein>
<comment type="caution">
    <text evidence="4">The sequence shown here is derived from an EMBL/GenBank/DDBJ whole genome shotgun (WGS) entry which is preliminary data.</text>
</comment>
<reference evidence="5" key="1">
    <citation type="submission" date="2016-06" db="EMBL/GenBank/DDBJ databases">
        <title>Draft genome sequence of Desulfoplanes formicivorans strain Pf12B.</title>
        <authorList>
            <person name="Watanabe M."/>
            <person name="Kojima H."/>
            <person name="Fukui M."/>
        </authorList>
    </citation>
    <scope>NUCLEOTIDE SEQUENCE [LARGE SCALE GENOMIC DNA]</scope>
    <source>
        <strain evidence="5">Pf12B</strain>
    </source>
</reference>
<name>A0A194ADG4_9BACT</name>
<dbReference type="CDD" id="cd00431">
    <property type="entry name" value="cysteine_hydrolases"/>
    <property type="match status" value="1"/>
</dbReference>
<dbReference type="InterPro" id="IPR036380">
    <property type="entry name" value="Isochorismatase-like_sf"/>
</dbReference>
<evidence type="ECO:0000256" key="1">
    <source>
        <dbReference type="ARBA" id="ARBA00022801"/>
    </source>
</evidence>
<keyword evidence="2" id="KW-0732">Signal</keyword>
<dbReference type="PANTHER" id="PTHR43540">
    <property type="entry name" value="PEROXYUREIDOACRYLATE/UREIDOACRYLATE AMIDOHYDROLASE-RELATED"/>
    <property type="match status" value="1"/>
</dbReference>
<dbReference type="SUPFAM" id="SSF52499">
    <property type="entry name" value="Isochorismatase-like hydrolases"/>
    <property type="match status" value="1"/>
</dbReference>
<organism evidence="4 5">
    <name type="scientific">Desulfoplanes formicivorans</name>
    <dbReference type="NCBI Taxonomy" id="1592317"/>
    <lineage>
        <taxon>Bacteria</taxon>
        <taxon>Pseudomonadati</taxon>
        <taxon>Thermodesulfobacteriota</taxon>
        <taxon>Desulfovibrionia</taxon>
        <taxon>Desulfovibrionales</taxon>
        <taxon>Desulfoplanaceae</taxon>
        <taxon>Desulfoplanes</taxon>
    </lineage>
</organism>
<dbReference type="Gene3D" id="3.40.50.850">
    <property type="entry name" value="Isochorismatase-like"/>
    <property type="match status" value="1"/>
</dbReference>
<dbReference type="Proteomes" id="UP000095200">
    <property type="component" value="Unassembled WGS sequence"/>
</dbReference>
<sequence>MRRVPHVLLLLFCLLPCAAMAASIDEIWDEVSPPDLPEIRTVTVAPATTALLVLDIEELTCNQARRPRCLETVPRIAALIKRARAAGLPVVYSMTPRGTLDTMLPPVTPEPGEPVVHSSVDKFWNTDLEDILKSKGITSVIVTGTAAHGAVLHTATAAGFRGMHVVLPVDCLSAADPYVEQATIILLKTGPGTSKRISLTRSDRITIK</sequence>
<keyword evidence="5" id="KW-1185">Reference proteome</keyword>
<proteinExistence type="predicted"/>
<evidence type="ECO:0000256" key="2">
    <source>
        <dbReference type="SAM" id="SignalP"/>
    </source>
</evidence>
<dbReference type="RefSeq" id="WP_069856818.1">
    <property type="nucleotide sequence ID" value="NZ_BDFE01000004.1"/>
</dbReference>
<keyword evidence="1" id="KW-0378">Hydrolase</keyword>
<dbReference type="GO" id="GO:0016787">
    <property type="term" value="F:hydrolase activity"/>
    <property type="evidence" value="ECO:0007669"/>
    <property type="project" value="UniProtKB-KW"/>
</dbReference>
<dbReference type="Pfam" id="PF00857">
    <property type="entry name" value="Isochorismatase"/>
    <property type="match status" value="1"/>
</dbReference>
<dbReference type="PANTHER" id="PTHR43540:SF6">
    <property type="entry name" value="ISOCHORISMATASE-LIKE DOMAIN-CONTAINING PROTEIN"/>
    <property type="match status" value="1"/>
</dbReference>
<gene>
    <name evidence="4" type="ORF">DPF_0066</name>
</gene>
<dbReference type="InterPro" id="IPR050272">
    <property type="entry name" value="Isochorismatase-like_hydrls"/>
</dbReference>